<evidence type="ECO:0000256" key="1">
    <source>
        <dbReference type="ARBA" id="ARBA00005322"/>
    </source>
</evidence>
<comment type="similarity">
    <text evidence="1">Belongs to the FlgM family.</text>
</comment>
<sequence length="87" mass="9966">MKIHGSNQPKVNPYQKQLQQYTQTRTEKQVKADQLHISDQAKKMQELNGIDPARKQRVDAIKADVESGVYKVDAEQVAKGLLSFWKN</sequence>
<keyword evidence="10" id="KW-1185">Reference proteome</keyword>
<dbReference type="InterPro" id="IPR007412">
    <property type="entry name" value="FlgM"/>
</dbReference>
<evidence type="ECO:0000256" key="7">
    <source>
        <dbReference type="SAM" id="MobiDB-lite"/>
    </source>
</evidence>
<protein>
    <recommendedName>
        <fullName evidence="2">Negative regulator of flagellin synthesis</fullName>
    </recommendedName>
</protein>
<keyword evidence="9" id="KW-0966">Cell projection</keyword>
<evidence type="ECO:0000313" key="10">
    <source>
        <dbReference type="Proteomes" id="UP001501734"/>
    </source>
</evidence>
<dbReference type="Proteomes" id="UP001501734">
    <property type="component" value="Unassembled WGS sequence"/>
</dbReference>
<dbReference type="InterPro" id="IPR031316">
    <property type="entry name" value="FlgM_C"/>
</dbReference>
<dbReference type="Pfam" id="PF04316">
    <property type="entry name" value="FlgM"/>
    <property type="match status" value="1"/>
</dbReference>
<keyword evidence="9" id="KW-0282">Flagellum</keyword>
<comment type="caution">
    <text evidence="9">The sequence shown here is derived from an EMBL/GenBank/DDBJ whole genome shotgun (WGS) entry which is preliminary data.</text>
</comment>
<feature type="domain" description="Anti-sigma-28 factor FlgM C-terminal" evidence="8">
    <location>
        <begin position="33"/>
        <end position="82"/>
    </location>
</feature>
<keyword evidence="9" id="KW-0969">Cilium</keyword>
<evidence type="ECO:0000256" key="2">
    <source>
        <dbReference type="ARBA" id="ARBA00017823"/>
    </source>
</evidence>
<keyword evidence="6" id="KW-0804">Transcription</keyword>
<evidence type="ECO:0000256" key="5">
    <source>
        <dbReference type="ARBA" id="ARBA00023015"/>
    </source>
</evidence>
<evidence type="ECO:0000259" key="8">
    <source>
        <dbReference type="Pfam" id="PF04316"/>
    </source>
</evidence>
<accession>A0ABP7VRA9</accession>
<dbReference type="SUPFAM" id="SSF101498">
    <property type="entry name" value="Anti-sigma factor FlgM"/>
    <property type="match status" value="1"/>
</dbReference>
<keyword evidence="5" id="KW-0805">Transcription regulation</keyword>
<reference evidence="10" key="1">
    <citation type="journal article" date="2019" name="Int. J. Syst. Evol. Microbiol.">
        <title>The Global Catalogue of Microorganisms (GCM) 10K type strain sequencing project: providing services to taxonomists for standard genome sequencing and annotation.</title>
        <authorList>
            <consortium name="The Broad Institute Genomics Platform"/>
            <consortium name="The Broad Institute Genome Sequencing Center for Infectious Disease"/>
            <person name="Wu L."/>
            <person name="Ma J."/>
        </authorList>
    </citation>
    <scope>NUCLEOTIDE SEQUENCE [LARGE SCALE GENOMIC DNA]</scope>
    <source>
        <strain evidence="10">JCM 17250</strain>
    </source>
</reference>
<dbReference type="EMBL" id="BAABDL010000089">
    <property type="protein sequence ID" value="GAA4072329.1"/>
    <property type="molecule type" value="Genomic_DNA"/>
</dbReference>
<organism evidence="9 10">
    <name type="scientific">Amphibacillus indicireducens</name>
    <dbReference type="NCBI Taxonomy" id="1076330"/>
    <lineage>
        <taxon>Bacteria</taxon>
        <taxon>Bacillati</taxon>
        <taxon>Bacillota</taxon>
        <taxon>Bacilli</taxon>
        <taxon>Bacillales</taxon>
        <taxon>Bacillaceae</taxon>
        <taxon>Amphibacillus</taxon>
    </lineage>
</organism>
<gene>
    <name evidence="9" type="primary">flgM</name>
    <name evidence="9" type="ORF">GCM10022410_17290</name>
</gene>
<name>A0ABP7VRA9_9BACI</name>
<dbReference type="InterPro" id="IPR035890">
    <property type="entry name" value="Anti-sigma-28_factor_FlgM_sf"/>
</dbReference>
<proteinExistence type="inferred from homology"/>
<feature type="region of interest" description="Disordered" evidence="7">
    <location>
        <begin position="1"/>
        <end position="22"/>
    </location>
</feature>
<dbReference type="Gene3D" id="6.10.140.30">
    <property type="entry name" value="Anti-sigma-28 factor FlgM"/>
    <property type="match status" value="1"/>
</dbReference>
<keyword evidence="3" id="KW-0678">Repressor</keyword>
<evidence type="ECO:0000313" key="9">
    <source>
        <dbReference type="EMBL" id="GAA4072329.1"/>
    </source>
</evidence>
<keyword evidence="4" id="KW-1005">Bacterial flagellum biogenesis</keyword>
<evidence type="ECO:0000256" key="3">
    <source>
        <dbReference type="ARBA" id="ARBA00022491"/>
    </source>
</evidence>
<evidence type="ECO:0000256" key="6">
    <source>
        <dbReference type="ARBA" id="ARBA00023163"/>
    </source>
</evidence>
<evidence type="ECO:0000256" key="4">
    <source>
        <dbReference type="ARBA" id="ARBA00022795"/>
    </source>
</evidence>
<dbReference type="NCBIfam" id="TIGR03824">
    <property type="entry name" value="FlgM_jcvi"/>
    <property type="match status" value="1"/>
</dbReference>